<reference evidence="3" key="1">
    <citation type="journal article" date="2019" name="Int. J. Syst. Evol. Microbiol.">
        <title>The Global Catalogue of Microorganisms (GCM) 10K type strain sequencing project: providing services to taxonomists for standard genome sequencing and annotation.</title>
        <authorList>
            <consortium name="The Broad Institute Genomics Platform"/>
            <consortium name="The Broad Institute Genome Sequencing Center for Infectious Disease"/>
            <person name="Wu L."/>
            <person name="Ma J."/>
        </authorList>
    </citation>
    <scope>NUCLEOTIDE SEQUENCE [LARGE SCALE GENOMIC DNA]</scope>
    <source>
        <strain evidence="3">JCM 18715</strain>
    </source>
</reference>
<dbReference type="EMBL" id="BAABLD010000002">
    <property type="protein sequence ID" value="GAA5158273.1"/>
    <property type="molecule type" value="Genomic_DNA"/>
</dbReference>
<evidence type="ECO:0000313" key="2">
    <source>
        <dbReference type="EMBL" id="GAA5158273.1"/>
    </source>
</evidence>
<comment type="caution">
    <text evidence="2">The sequence shown here is derived from an EMBL/GenBank/DDBJ whole genome shotgun (WGS) entry which is preliminary data.</text>
</comment>
<evidence type="ECO:0000256" key="1">
    <source>
        <dbReference type="SAM" id="Coils"/>
    </source>
</evidence>
<keyword evidence="1" id="KW-0175">Coiled coil</keyword>
<protein>
    <recommendedName>
        <fullName evidence="4">DUF3135 domain-containing protein</fullName>
    </recommendedName>
</protein>
<organism evidence="2 3">
    <name type="scientific">Viridibacterium curvum</name>
    <dbReference type="NCBI Taxonomy" id="1101404"/>
    <lineage>
        <taxon>Bacteria</taxon>
        <taxon>Pseudomonadati</taxon>
        <taxon>Pseudomonadota</taxon>
        <taxon>Betaproteobacteria</taxon>
        <taxon>Rhodocyclales</taxon>
        <taxon>Rhodocyclaceae</taxon>
        <taxon>Viridibacterium</taxon>
    </lineage>
</organism>
<dbReference type="InterPro" id="IPR021482">
    <property type="entry name" value="DUF3135"/>
</dbReference>
<dbReference type="Proteomes" id="UP001500547">
    <property type="component" value="Unassembled WGS sequence"/>
</dbReference>
<proteinExistence type="predicted"/>
<evidence type="ECO:0000313" key="3">
    <source>
        <dbReference type="Proteomes" id="UP001500547"/>
    </source>
</evidence>
<sequence>MPEAEFDFDYWSQLARRDPATFFAEREKLIQDFIDSAPPEHRETLLATQRLIDGTRAQAGSPLKAVRQMMGMMADHLEAMRGQLEQLRQETDRLGETVGRIQQG</sequence>
<feature type="coiled-coil region" evidence="1">
    <location>
        <begin position="70"/>
        <end position="97"/>
    </location>
</feature>
<keyword evidence="3" id="KW-1185">Reference proteome</keyword>
<accession>A0ABP9Q7X9</accession>
<dbReference type="Pfam" id="PF11333">
    <property type="entry name" value="DUF3135"/>
    <property type="match status" value="1"/>
</dbReference>
<name>A0ABP9Q7X9_9RHOO</name>
<evidence type="ECO:0008006" key="4">
    <source>
        <dbReference type="Google" id="ProtNLM"/>
    </source>
</evidence>
<dbReference type="RefSeq" id="WP_345531008.1">
    <property type="nucleotide sequence ID" value="NZ_BAABLD010000002.1"/>
</dbReference>
<gene>
    <name evidence="2" type="ORF">GCM10025770_02510</name>
</gene>